<feature type="compositionally biased region" description="Basic and acidic residues" evidence="4">
    <location>
        <begin position="59"/>
        <end position="70"/>
    </location>
</feature>
<evidence type="ECO:0000256" key="3">
    <source>
        <dbReference type="PIRSR" id="PIRSR610347-3"/>
    </source>
</evidence>
<dbReference type="PROSITE" id="PS50330">
    <property type="entry name" value="UIM"/>
    <property type="match status" value="1"/>
</dbReference>
<evidence type="ECO:0000256" key="2">
    <source>
        <dbReference type="PIRSR" id="PIRSR610347-2"/>
    </source>
</evidence>
<dbReference type="GeneID" id="63773723"/>
<dbReference type="AlphaFoldDB" id="A0A1Y2E6H5"/>
<comment type="caution">
    <text evidence="6">The sequence shown here is derived from an EMBL/GenBank/DDBJ whole genome shotgun (WGS) entry which is preliminary data.</text>
</comment>
<organism evidence="6 7">
    <name type="scientific">Pseudomassariella vexata</name>
    <dbReference type="NCBI Taxonomy" id="1141098"/>
    <lineage>
        <taxon>Eukaryota</taxon>
        <taxon>Fungi</taxon>
        <taxon>Dikarya</taxon>
        <taxon>Ascomycota</taxon>
        <taxon>Pezizomycotina</taxon>
        <taxon>Sordariomycetes</taxon>
        <taxon>Xylariomycetidae</taxon>
        <taxon>Amphisphaeriales</taxon>
        <taxon>Pseudomassariaceae</taxon>
        <taxon>Pseudomassariella</taxon>
    </lineage>
</organism>
<evidence type="ECO:0000313" key="6">
    <source>
        <dbReference type="EMBL" id="ORY67160.1"/>
    </source>
</evidence>
<dbReference type="PROSITE" id="PS50035">
    <property type="entry name" value="PLD"/>
    <property type="match status" value="1"/>
</dbReference>
<dbReference type="GO" id="GO:0005634">
    <property type="term" value="C:nucleus"/>
    <property type="evidence" value="ECO:0007669"/>
    <property type="project" value="InterPro"/>
</dbReference>
<protein>
    <submittedName>
        <fullName evidence="6">Ubiquitin interaction domain-containing protein</fullName>
    </submittedName>
</protein>
<evidence type="ECO:0000256" key="4">
    <source>
        <dbReference type="SAM" id="MobiDB-lite"/>
    </source>
</evidence>
<feature type="active site" description="Proton donor/acceptor" evidence="1">
    <location>
        <position position="460"/>
    </location>
</feature>
<proteinExistence type="predicted"/>
<dbReference type="GO" id="GO:0003697">
    <property type="term" value="F:single-stranded DNA binding"/>
    <property type="evidence" value="ECO:0007669"/>
    <property type="project" value="TreeGrafter"/>
</dbReference>
<evidence type="ECO:0000256" key="1">
    <source>
        <dbReference type="PIRSR" id="PIRSR610347-1"/>
    </source>
</evidence>
<gene>
    <name evidence="6" type="ORF">BCR38DRAFT_387542</name>
</gene>
<dbReference type="PANTHER" id="PTHR12415:SF4">
    <property type="entry name" value="TYROSYL-DNA PHOSPHODIESTERASE DOMAIN-CONTAINING PROTEIN"/>
    <property type="match status" value="1"/>
</dbReference>
<dbReference type="RefSeq" id="XP_040717784.1">
    <property type="nucleotide sequence ID" value="XM_040857511.1"/>
</dbReference>
<dbReference type="EMBL" id="MCFJ01000004">
    <property type="protein sequence ID" value="ORY67160.1"/>
    <property type="molecule type" value="Genomic_DNA"/>
</dbReference>
<dbReference type="STRING" id="1141098.A0A1Y2E6H5"/>
<feature type="region of interest" description="Disordered" evidence="4">
    <location>
        <begin position="24"/>
        <end position="96"/>
    </location>
</feature>
<dbReference type="GO" id="GO:0003690">
    <property type="term" value="F:double-stranded DNA binding"/>
    <property type="evidence" value="ECO:0007669"/>
    <property type="project" value="TreeGrafter"/>
</dbReference>
<keyword evidence="7" id="KW-1185">Reference proteome</keyword>
<dbReference type="CDD" id="cd09122">
    <property type="entry name" value="PLDc_Tdp1_1"/>
    <property type="match status" value="1"/>
</dbReference>
<sequence length="567" mass="62642">MEGSDPFDGDEDAALRYAIALSLQDAEQDKPIELSSDDDSDDLDKAPITTPAMGGLAALDRKKMEEERLARQGKRKAPDSEQDTQGDRQRLKTGPLPTIERLGMTSKANPTLANPNSQGLPFPRGVVKKTWAYGYPRTGDDIKIEEVLQKNELELAVISSFQWDEEWMLSKIDIKKTKIVCIAFASSKQQQDEMTENVPKGSAIRFCFPPMLPYGNMHSKLQILKYPKYLRLVVPSGNLVSYDWGETGVMENIVFIIDLPRIEDPKAREENQLTMFGDDLLYFLEAQGLQEGLVNSLKNYDFSETSRYSFVHSIGKTHTGDSWKRTGYCGLGRAVTALGLGTQEDVEIDLVTSSLGSVNKDLVAAIYYAAKGDDGMKEYGERTTKTGKGKAEKPSASTIWAGYRDRLRLYFPSQDTVAKSRGGTQSAGTICAQSKWWDAATFPRELVHDCKSVRDGLLMHNKIMLVRLRQAGKGPPAWGYVGSANLSESAWGRLTRDRQTGKPKLTCRNWECGVIIPTADGGQTATGKGDSSVGMSVFLGSIPIPMVVPGETYGQTGSKRPWLFLEN</sequence>
<evidence type="ECO:0000259" key="5">
    <source>
        <dbReference type="PROSITE" id="PS50035"/>
    </source>
</evidence>
<reference evidence="6 7" key="1">
    <citation type="submission" date="2016-07" db="EMBL/GenBank/DDBJ databases">
        <title>Pervasive Adenine N6-methylation of Active Genes in Fungi.</title>
        <authorList>
            <consortium name="DOE Joint Genome Institute"/>
            <person name="Mondo S.J."/>
            <person name="Dannebaum R.O."/>
            <person name="Kuo R.C."/>
            <person name="Labutti K."/>
            <person name="Haridas S."/>
            <person name="Kuo A."/>
            <person name="Salamov A."/>
            <person name="Ahrendt S.R."/>
            <person name="Lipzen A."/>
            <person name="Sullivan W."/>
            <person name="Andreopoulos W.B."/>
            <person name="Clum A."/>
            <person name="Lindquist E."/>
            <person name="Daum C."/>
            <person name="Ramamoorthy G.K."/>
            <person name="Gryganskyi A."/>
            <person name="Culley D."/>
            <person name="Magnuson J.K."/>
            <person name="James T.Y."/>
            <person name="O'Malley M.A."/>
            <person name="Stajich J.E."/>
            <person name="Spatafora J.W."/>
            <person name="Visel A."/>
            <person name="Grigoriev I.V."/>
        </authorList>
    </citation>
    <scope>NUCLEOTIDE SEQUENCE [LARGE SCALE GENOMIC DNA]</scope>
    <source>
        <strain evidence="6 7">CBS 129021</strain>
    </source>
</reference>
<dbReference type="InterPro" id="IPR010347">
    <property type="entry name" value="Tdp1"/>
</dbReference>
<dbReference type="InParanoid" id="A0A1Y2E6H5"/>
<dbReference type="Pfam" id="PF06087">
    <property type="entry name" value="Tyr-DNA_phospho"/>
    <property type="match status" value="1"/>
</dbReference>
<feature type="site" description="Interaction with DNA" evidence="3">
    <location>
        <position position="487"/>
    </location>
</feature>
<feature type="active site" description="Nucleophile" evidence="1">
    <location>
        <position position="218"/>
    </location>
</feature>
<accession>A0A1Y2E6H5</accession>
<dbReference type="GO" id="GO:0017005">
    <property type="term" value="F:3'-tyrosyl-DNA phosphodiesterase activity"/>
    <property type="evidence" value="ECO:0007669"/>
    <property type="project" value="TreeGrafter"/>
</dbReference>
<evidence type="ECO:0000313" key="7">
    <source>
        <dbReference type="Proteomes" id="UP000193689"/>
    </source>
</evidence>
<dbReference type="OrthoDB" id="47785at2759"/>
<feature type="binding site" evidence="2">
    <location>
        <position position="462"/>
    </location>
    <ligand>
        <name>substrate</name>
    </ligand>
</feature>
<dbReference type="InterPro" id="IPR001736">
    <property type="entry name" value="PLipase_D/transphosphatidylase"/>
</dbReference>
<name>A0A1Y2E6H5_9PEZI</name>
<dbReference type="Proteomes" id="UP000193689">
    <property type="component" value="Unassembled WGS sequence"/>
</dbReference>
<dbReference type="Gene3D" id="3.30.870.10">
    <property type="entry name" value="Endonuclease Chain A"/>
    <property type="match status" value="2"/>
</dbReference>
<dbReference type="SUPFAM" id="SSF56024">
    <property type="entry name" value="Phospholipase D/nuclease"/>
    <property type="match status" value="2"/>
</dbReference>
<dbReference type="PANTHER" id="PTHR12415">
    <property type="entry name" value="TYROSYL-DNA PHOSPHODIESTERASE 1"/>
    <property type="match status" value="1"/>
</dbReference>
<dbReference type="GO" id="GO:0006281">
    <property type="term" value="P:DNA repair"/>
    <property type="evidence" value="ECO:0007669"/>
    <property type="project" value="InterPro"/>
</dbReference>
<feature type="binding site" evidence="2">
    <location>
        <position position="220"/>
    </location>
    <ligand>
        <name>substrate</name>
    </ligand>
</feature>
<feature type="domain" description="PLD phosphodiesterase" evidence="5">
    <location>
        <begin position="455"/>
        <end position="490"/>
    </location>
</feature>
<dbReference type="InterPro" id="IPR003903">
    <property type="entry name" value="UIM_dom"/>
</dbReference>